<dbReference type="PATRIC" id="fig|1075402.3.peg.4672"/>
<keyword evidence="2" id="KW-0812">Transmembrane</keyword>
<organism evidence="3 4">
    <name type="scientific">Streptomyces oceani</name>
    <dbReference type="NCBI Taxonomy" id="1075402"/>
    <lineage>
        <taxon>Bacteria</taxon>
        <taxon>Bacillati</taxon>
        <taxon>Actinomycetota</taxon>
        <taxon>Actinomycetes</taxon>
        <taxon>Kitasatosporales</taxon>
        <taxon>Streptomycetaceae</taxon>
        <taxon>Streptomyces</taxon>
    </lineage>
</organism>
<evidence type="ECO:0000313" key="4">
    <source>
        <dbReference type="Proteomes" id="UP000176101"/>
    </source>
</evidence>
<keyword evidence="2" id="KW-1133">Transmembrane helix</keyword>
<comment type="caution">
    <text evidence="3">The sequence shown here is derived from an EMBL/GenBank/DDBJ whole genome shotgun (WGS) entry which is preliminary data.</text>
</comment>
<evidence type="ECO:0000256" key="1">
    <source>
        <dbReference type="SAM" id="MobiDB-lite"/>
    </source>
</evidence>
<dbReference type="Proteomes" id="UP000176101">
    <property type="component" value="Unassembled WGS sequence"/>
</dbReference>
<feature type="transmembrane region" description="Helical" evidence="2">
    <location>
        <begin position="37"/>
        <end position="57"/>
    </location>
</feature>
<accession>A0A1E7JU08</accession>
<proteinExistence type="predicted"/>
<gene>
    <name evidence="3" type="ORF">AN216_24565</name>
</gene>
<keyword evidence="2" id="KW-0472">Membrane</keyword>
<protein>
    <recommendedName>
        <fullName evidence="5">Integral membrane protein</fullName>
    </recommendedName>
</protein>
<evidence type="ECO:0000256" key="2">
    <source>
        <dbReference type="SAM" id="Phobius"/>
    </source>
</evidence>
<evidence type="ECO:0008006" key="5">
    <source>
        <dbReference type="Google" id="ProtNLM"/>
    </source>
</evidence>
<name>A0A1E7JU08_9ACTN</name>
<keyword evidence="4" id="KW-1185">Reference proteome</keyword>
<feature type="transmembrane region" description="Helical" evidence="2">
    <location>
        <begin position="69"/>
        <end position="91"/>
    </location>
</feature>
<evidence type="ECO:0000313" key="3">
    <source>
        <dbReference type="EMBL" id="OEU93404.1"/>
    </source>
</evidence>
<dbReference type="OrthoDB" id="4329566at2"/>
<dbReference type="RefSeq" id="WP_070198904.1">
    <property type="nucleotide sequence ID" value="NZ_LJGU01000156.1"/>
</dbReference>
<feature type="region of interest" description="Disordered" evidence="1">
    <location>
        <begin position="147"/>
        <end position="169"/>
    </location>
</feature>
<dbReference type="STRING" id="1075402.AN216_24565"/>
<dbReference type="AlphaFoldDB" id="A0A1E7JU08"/>
<dbReference type="EMBL" id="LJGU01000156">
    <property type="protein sequence ID" value="OEU93404.1"/>
    <property type="molecule type" value="Genomic_DNA"/>
</dbReference>
<feature type="transmembrane region" description="Helical" evidence="2">
    <location>
        <begin position="112"/>
        <end position="131"/>
    </location>
</feature>
<sequence>MTDARRPDGVDGPSPEPIRFFGTTWVDHTGGYALRRAGLVVGALALVLLGAFALRSAYEGLALAEVAGWVRGLVVVLFAVCSSVGFAHTLTGFGQRRPDTQKERERERSLRSLLLVGFIGVLFAYALRGLFEAPGERVLREEYDEAVRQHERRRTSRTGNPAKRNKRRR</sequence>
<reference evidence="3 4" key="1">
    <citation type="journal article" date="2016" name="Front. Microbiol.">
        <title>Comparative Genomics Analysis of Streptomyces Species Reveals Their Adaptation to the Marine Environment and Their Diversity at the Genomic Level.</title>
        <authorList>
            <person name="Tian X."/>
            <person name="Zhang Z."/>
            <person name="Yang T."/>
            <person name="Chen M."/>
            <person name="Li J."/>
            <person name="Chen F."/>
            <person name="Yang J."/>
            <person name="Li W."/>
            <person name="Zhang B."/>
            <person name="Zhang Z."/>
            <person name="Wu J."/>
            <person name="Zhang C."/>
            <person name="Long L."/>
            <person name="Xiao J."/>
        </authorList>
    </citation>
    <scope>NUCLEOTIDE SEQUENCE [LARGE SCALE GENOMIC DNA]</scope>
    <source>
        <strain evidence="3 4">SCSIO 02100</strain>
    </source>
</reference>